<keyword evidence="8" id="KW-1185">Reference proteome</keyword>
<evidence type="ECO:0000256" key="2">
    <source>
        <dbReference type="ARBA" id="ARBA00022692"/>
    </source>
</evidence>
<dbReference type="GO" id="GO:0140359">
    <property type="term" value="F:ABC-type transporter activity"/>
    <property type="evidence" value="ECO:0007669"/>
    <property type="project" value="InterPro"/>
</dbReference>
<organism evidence="7 8">
    <name type="scientific">Staphylococcus lutrae</name>
    <dbReference type="NCBI Taxonomy" id="155085"/>
    <lineage>
        <taxon>Bacteria</taxon>
        <taxon>Bacillati</taxon>
        <taxon>Bacillota</taxon>
        <taxon>Bacilli</taxon>
        <taxon>Bacillales</taxon>
        <taxon>Staphylococcaceae</taxon>
        <taxon>Staphylococcus</taxon>
    </lineage>
</organism>
<proteinExistence type="predicted"/>
<sequence length="247" mass="28275">MIKSKQLLFLIQLNVKRNFRDFKYVCLIILLPTIFYIIYSEIFPKNANIDGTSWVEYSLISLISFGIMGNAINLLGTRVASEKKDNWYNYLKVSPIKTSYYLISHLFTYLLISILFTILMFVIAYFWNGVHIELTKVFYVTLALNIGSFVFLFLALIIGQLGSIAQSVGTIVYLILSFLGGLWMPVAAMPSNMQGFAKTLPSYNYAKLGWDIVAGNQISWASVLTLIIYSFVFLVVFLYLSKREKKY</sequence>
<dbReference type="Pfam" id="PF01061">
    <property type="entry name" value="ABC2_membrane"/>
    <property type="match status" value="1"/>
</dbReference>
<evidence type="ECO:0000256" key="5">
    <source>
        <dbReference type="SAM" id="Phobius"/>
    </source>
</evidence>
<comment type="subcellular location">
    <subcellularLocation>
        <location evidence="1">Membrane</location>
        <topology evidence="1">Multi-pass membrane protein</topology>
    </subcellularLocation>
</comment>
<feature type="transmembrane region" description="Helical" evidence="5">
    <location>
        <begin position="100"/>
        <end position="126"/>
    </location>
</feature>
<feature type="transmembrane region" description="Helical" evidence="5">
    <location>
        <begin position="170"/>
        <end position="188"/>
    </location>
</feature>
<dbReference type="AlphaFoldDB" id="A0AAC9WN11"/>
<dbReference type="PANTHER" id="PTHR43229">
    <property type="entry name" value="NODULATION PROTEIN J"/>
    <property type="match status" value="1"/>
</dbReference>
<feature type="transmembrane region" description="Helical" evidence="5">
    <location>
        <begin position="218"/>
        <end position="240"/>
    </location>
</feature>
<dbReference type="InterPro" id="IPR051784">
    <property type="entry name" value="Nod_factor_ABC_transporter"/>
</dbReference>
<dbReference type="PANTHER" id="PTHR43229:SF2">
    <property type="entry name" value="NODULATION PROTEIN J"/>
    <property type="match status" value="1"/>
</dbReference>
<dbReference type="Proteomes" id="UP000242864">
    <property type="component" value="Chromosome"/>
</dbReference>
<reference evidence="7 8" key="1">
    <citation type="submission" date="2017-04" db="EMBL/GenBank/DDBJ databases">
        <authorList>
            <person name="Veseli I.A."/>
            <person name="Tang C."/>
            <person name="Pombert J.-F."/>
        </authorList>
    </citation>
    <scope>NUCLEOTIDE SEQUENCE [LARGE SCALE GENOMIC DNA]</scope>
    <source>
        <strain evidence="7 8">ATCC 700373</strain>
    </source>
</reference>
<feature type="transmembrane region" description="Helical" evidence="5">
    <location>
        <begin position="21"/>
        <end position="39"/>
    </location>
</feature>
<evidence type="ECO:0000256" key="4">
    <source>
        <dbReference type="ARBA" id="ARBA00023136"/>
    </source>
</evidence>
<evidence type="ECO:0000313" key="7">
    <source>
        <dbReference type="EMBL" id="ARJ52022.1"/>
    </source>
</evidence>
<evidence type="ECO:0000313" key="8">
    <source>
        <dbReference type="Proteomes" id="UP000242864"/>
    </source>
</evidence>
<dbReference type="InterPro" id="IPR013525">
    <property type="entry name" value="ABC2_TM"/>
</dbReference>
<feature type="transmembrane region" description="Helical" evidence="5">
    <location>
        <begin position="59"/>
        <end position="80"/>
    </location>
</feature>
<feature type="transmembrane region" description="Helical" evidence="5">
    <location>
        <begin position="138"/>
        <end position="158"/>
    </location>
</feature>
<evidence type="ECO:0000256" key="3">
    <source>
        <dbReference type="ARBA" id="ARBA00022989"/>
    </source>
</evidence>
<dbReference type="PIRSF" id="PIRSF006648">
    <property type="entry name" value="DrrB"/>
    <property type="match status" value="1"/>
</dbReference>
<evidence type="ECO:0000256" key="1">
    <source>
        <dbReference type="ARBA" id="ARBA00004141"/>
    </source>
</evidence>
<protein>
    <submittedName>
        <fullName evidence="7">ABC transporter permease</fullName>
    </submittedName>
</protein>
<dbReference type="KEGG" id="slz:B5P37_08985"/>
<feature type="domain" description="ABC-2 type transporter transmembrane" evidence="6">
    <location>
        <begin position="6"/>
        <end position="202"/>
    </location>
</feature>
<dbReference type="InterPro" id="IPR000412">
    <property type="entry name" value="ABC_2_transport"/>
</dbReference>
<keyword evidence="4 5" id="KW-0472">Membrane</keyword>
<evidence type="ECO:0000259" key="6">
    <source>
        <dbReference type="Pfam" id="PF01061"/>
    </source>
</evidence>
<accession>A0AAC9WN11</accession>
<keyword evidence="3 5" id="KW-1133">Transmembrane helix</keyword>
<dbReference type="EMBL" id="CP020773">
    <property type="protein sequence ID" value="ARJ52022.1"/>
    <property type="molecule type" value="Genomic_DNA"/>
</dbReference>
<dbReference type="GO" id="GO:0043190">
    <property type="term" value="C:ATP-binding cassette (ABC) transporter complex"/>
    <property type="evidence" value="ECO:0007669"/>
    <property type="project" value="InterPro"/>
</dbReference>
<name>A0AAC9WN11_9STAP</name>
<keyword evidence="2 5" id="KW-0812">Transmembrane</keyword>
<gene>
    <name evidence="7" type="ORF">B5P37_08985</name>
</gene>